<dbReference type="GO" id="GO:0016075">
    <property type="term" value="P:rRNA catabolic process"/>
    <property type="evidence" value="ECO:0007669"/>
    <property type="project" value="TreeGrafter"/>
</dbReference>
<comment type="similarity">
    <text evidence="1">Belongs to the PemK/MazF family.</text>
</comment>
<keyword evidence="1" id="KW-0255">Endonuclease</keyword>
<dbReference type="GO" id="GO:0004521">
    <property type="term" value="F:RNA endonuclease activity"/>
    <property type="evidence" value="ECO:0007669"/>
    <property type="project" value="TreeGrafter"/>
</dbReference>
<dbReference type="AlphaFoldDB" id="A0A0A6P1D6"/>
<dbReference type="GO" id="GO:0006402">
    <property type="term" value="P:mRNA catabolic process"/>
    <property type="evidence" value="ECO:0007669"/>
    <property type="project" value="TreeGrafter"/>
</dbReference>
<name>A0A0A6P1D6_9GAMM</name>
<evidence type="ECO:0000313" key="3">
    <source>
        <dbReference type="Proteomes" id="UP000030428"/>
    </source>
</evidence>
<dbReference type="EC" id="3.1.-.-" evidence="1"/>
<dbReference type="InterPro" id="IPR003477">
    <property type="entry name" value="PemK-like"/>
</dbReference>
<dbReference type="Pfam" id="PF02452">
    <property type="entry name" value="PemK_toxin"/>
    <property type="match status" value="1"/>
</dbReference>
<dbReference type="GO" id="GO:0003677">
    <property type="term" value="F:DNA binding"/>
    <property type="evidence" value="ECO:0007669"/>
    <property type="project" value="InterPro"/>
</dbReference>
<accession>A0A0A6P1D6</accession>
<protein>
    <recommendedName>
        <fullName evidence="1">mRNA interferase</fullName>
        <ecNumber evidence="1">3.1.-.-</ecNumber>
    </recommendedName>
</protein>
<dbReference type="InterPro" id="IPR011067">
    <property type="entry name" value="Plasmid_toxin/cell-grow_inhib"/>
</dbReference>
<keyword evidence="1" id="KW-0378">Hydrolase</keyword>
<dbReference type="SUPFAM" id="SSF50118">
    <property type="entry name" value="Cell growth inhibitor/plasmid maintenance toxic component"/>
    <property type="match status" value="1"/>
</dbReference>
<evidence type="ECO:0000256" key="1">
    <source>
        <dbReference type="PIRNR" id="PIRNR033490"/>
    </source>
</evidence>
<sequence>MNRGDIYWVNLDPTQGAEIRKIRPCVVVSATPVNRARRTVIVVPLSTEAKAHPPIAIPVKCLGKEAVAVCDQIRAVDKARLMRLEGYLSSQDLEALDDGVKQVLSLD</sequence>
<keyword evidence="3" id="KW-1185">Reference proteome</keyword>
<evidence type="ECO:0000313" key="2">
    <source>
        <dbReference type="EMBL" id="KHD04710.1"/>
    </source>
</evidence>
<reference evidence="2 3" key="1">
    <citation type="journal article" date="2016" name="Front. Microbiol.">
        <title>Single-Cell (Meta-)Genomics of a Dimorphic Candidatus Thiomargarita nelsonii Reveals Genomic Plasticity.</title>
        <authorList>
            <person name="Flood B.E."/>
            <person name="Fliss P."/>
            <person name="Jones D.S."/>
            <person name="Dick G.J."/>
            <person name="Jain S."/>
            <person name="Kaster A.K."/>
            <person name="Winkel M."/>
            <person name="Mussmann M."/>
            <person name="Bailey J."/>
        </authorList>
    </citation>
    <scope>NUCLEOTIDE SEQUENCE [LARGE SCALE GENOMIC DNA]</scope>
    <source>
        <strain evidence="2">Hydrate Ridge</strain>
    </source>
</reference>
<dbReference type="PANTHER" id="PTHR33988">
    <property type="entry name" value="ENDORIBONUCLEASE MAZF-RELATED"/>
    <property type="match status" value="1"/>
</dbReference>
<dbReference type="PIRSF" id="PIRSF033490">
    <property type="entry name" value="MazF"/>
    <property type="match status" value="1"/>
</dbReference>
<comment type="caution">
    <text evidence="2">The sequence shown here is derived from an EMBL/GenBank/DDBJ whole genome shotgun (WGS) entry which is preliminary data.</text>
</comment>
<dbReference type="Proteomes" id="UP000030428">
    <property type="component" value="Unassembled WGS sequence"/>
</dbReference>
<comment type="function">
    <text evidence="1">Toxic component of a type II toxin-antitoxin (TA) system.</text>
</comment>
<dbReference type="Gene3D" id="2.30.30.110">
    <property type="match status" value="1"/>
</dbReference>
<dbReference type="EMBL" id="JSZA02000064">
    <property type="protein sequence ID" value="KHD04710.1"/>
    <property type="molecule type" value="Genomic_DNA"/>
</dbReference>
<gene>
    <name evidence="2" type="ORF">PN36_16945</name>
</gene>
<dbReference type="GO" id="GO:0016787">
    <property type="term" value="F:hydrolase activity"/>
    <property type="evidence" value="ECO:0007669"/>
    <property type="project" value="UniProtKB-KW"/>
</dbReference>
<dbReference type="PANTHER" id="PTHR33988:SF2">
    <property type="entry name" value="ENDORIBONUCLEASE MAZF"/>
    <property type="match status" value="1"/>
</dbReference>
<organism evidence="2 3">
    <name type="scientific">Candidatus Thiomargarita nelsonii</name>
    <dbReference type="NCBI Taxonomy" id="1003181"/>
    <lineage>
        <taxon>Bacteria</taxon>
        <taxon>Pseudomonadati</taxon>
        <taxon>Pseudomonadota</taxon>
        <taxon>Gammaproteobacteria</taxon>
        <taxon>Thiotrichales</taxon>
        <taxon>Thiotrichaceae</taxon>
        <taxon>Thiomargarita</taxon>
    </lineage>
</organism>
<proteinExistence type="inferred from homology"/>
<keyword evidence="1" id="KW-0540">Nuclease</keyword>